<evidence type="ECO:0000256" key="1">
    <source>
        <dbReference type="ARBA" id="ARBA00004141"/>
    </source>
</evidence>
<comment type="similarity">
    <text evidence="2 6">Belongs to the 4-toluene sulfonate uptake permease (TSUP) (TC 2.A.102) family.</text>
</comment>
<dbReference type="InterPro" id="IPR002781">
    <property type="entry name" value="TM_pro_TauE-like"/>
</dbReference>
<evidence type="ECO:0000256" key="6">
    <source>
        <dbReference type="RuleBase" id="RU363041"/>
    </source>
</evidence>
<dbReference type="Pfam" id="PF01925">
    <property type="entry name" value="TauE"/>
    <property type="match status" value="1"/>
</dbReference>
<feature type="transmembrane region" description="Helical" evidence="6">
    <location>
        <begin position="20"/>
        <end position="53"/>
    </location>
</feature>
<comment type="subcellular location">
    <subcellularLocation>
        <location evidence="6">Cell membrane</location>
        <topology evidence="6">Multi-pass membrane protein</topology>
    </subcellularLocation>
    <subcellularLocation>
        <location evidence="1">Membrane</location>
        <topology evidence="1">Multi-pass membrane protein</topology>
    </subcellularLocation>
</comment>
<dbReference type="OrthoDB" id="457670at2"/>
<evidence type="ECO:0000313" key="7">
    <source>
        <dbReference type="EMBL" id="KLV04416.1"/>
    </source>
</evidence>
<evidence type="ECO:0000256" key="4">
    <source>
        <dbReference type="ARBA" id="ARBA00022989"/>
    </source>
</evidence>
<dbReference type="PATRIC" id="fig|1195763.3.peg.3157"/>
<comment type="caution">
    <text evidence="7">The sequence shown here is derived from an EMBL/GenBank/DDBJ whole genome shotgun (WGS) entry which is preliminary data.</text>
</comment>
<gene>
    <name evidence="7" type="ORF">ABT56_14860</name>
</gene>
<dbReference type="RefSeq" id="WP_047879675.1">
    <property type="nucleotide sequence ID" value="NZ_LDOT01000022.1"/>
</dbReference>
<feature type="transmembrane region" description="Helical" evidence="6">
    <location>
        <begin position="230"/>
        <end position="249"/>
    </location>
</feature>
<accession>A0A0J1GXM7</accession>
<feature type="transmembrane region" description="Helical" evidence="6">
    <location>
        <begin position="65"/>
        <end position="85"/>
    </location>
</feature>
<feature type="transmembrane region" description="Helical" evidence="6">
    <location>
        <begin position="164"/>
        <end position="186"/>
    </location>
</feature>
<dbReference type="GO" id="GO:0005886">
    <property type="term" value="C:plasma membrane"/>
    <property type="evidence" value="ECO:0007669"/>
    <property type="project" value="UniProtKB-SubCell"/>
</dbReference>
<feature type="transmembrane region" description="Helical" evidence="6">
    <location>
        <begin position="124"/>
        <end position="144"/>
    </location>
</feature>
<dbReference type="PANTHER" id="PTHR43483">
    <property type="entry name" value="MEMBRANE TRANSPORTER PROTEIN HI_0806-RELATED"/>
    <property type="match status" value="1"/>
</dbReference>
<organism evidence="7 8">
    <name type="scientific">Photobacterium aquae</name>
    <dbReference type="NCBI Taxonomy" id="1195763"/>
    <lineage>
        <taxon>Bacteria</taxon>
        <taxon>Pseudomonadati</taxon>
        <taxon>Pseudomonadota</taxon>
        <taxon>Gammaproteobacteria</taxon>
        <taxon>Vibrionales</taxon>
        <taxon>Vibrionaceae</taxon>
        <taxon>Photobacterium</taxon>
    </lineage>
</organism>
<evidence type="ECO:0000256" key="2">
    <source>
        <dbReference type="ARBA" id="ARBA00009142"/>
    </source>
</evidence>
<name>A0A0J1GXM7_9GAMM</name>
<reference evidence="7 8" key="1">
    <citation type="submission" date="2015-05" db="EMBL/GenBank/DDBJ databases">
        <title>Photobacterium galathea sp. nov.</title>
        <authorList>
            <person name="Machado H."/>
            <person name="Gram L."/>
        </authorList>
    </citation>
    <scope>NUCLEOTIDE SEQUENCE [LARGE SCALE GENOMIC DNA]</scope>
    <source>
        <strain evidence="7 8">CGMCC 1.12159</strain>
    </source>
</reference>
<dbReference type="EMBL" id="LDOT01000022">
    <property type="protein sequence ID" value="KLV04416.1"/>
    <property type="molecule type" value="Genomic_DNA"/>
</dbReference>
<sequence>MSDALSAFWLLVVSYSPELWVFGVCLVLGGCVGILAGLLGIGGGLLVVPALVWLLPHAGIHGDMAMHIALATSLASIVLTSGASARNHYRLGNVDLGVVRALAPGVVVGGLGGSVVAELVPSHVLPRIFAVIVLVLALQMMLSMRVTSNRPLPGSSRVFGAGSMIGMVSSLAGIGGGSLTVPYLSWHGVEMRRAIGCASMAGALIAVAGMTGFIAAGVGEENLPRLSLGYVYLPAWLGVISTSMYATRFGAAWVSQLPTLVLKKIFAVFLLFVCVKMFMG</sequence>
<protein>
    <recommendedName>
        <fullName evidence="6">Probable membrane transporter protein</fullName>
    </recommendedName>
</protein>
<dbReference type="PANTHER" id="PTHR43483:SF3">
    <property type="entry name" value="MEMBRANE TRANSPORTER PROTEIN HI_0806-RELATED"/>
    <property type="match status" value="1"/>
</dbReference>
<keyword evidence="4 6" id="KW-1133">Transmembrane helix</keyword>
<proteinExistence type="inferred from homology"/>
<feature type="transmembrane region" description="Helical" evidence="6">
    <location>
        <begin position="97"/>
        <end position="117"/>
    </location>
</feature>
<feature type="transmembrane region" description="Helical" evidence="6">
    <location>
        <begin position="198"/>
        <end position="218"/>
    </location>
</feature>
<feature type="transmembrane region" description="Helical" evidence="6">
    <location>
        <begin position="261"/>
        <end position="279"/>
    </location>
</feature>
<dbReference type="Proteomes" id="UP000036097">
    <property type="component" value="Unassembled WGS sequence"/>
</dbReference>
<evidence type="ECO:0000313" key="8">
    <source>
        <dbReference type="Proteomes" id="UP000036097"/>
    </source>
</evidence>
<dbReference type="AlphaFoldDB" id="A0A0J1GXM7"/>
<keyword evidence="3 6" id="KW-0812">Transmembrane</keyword>
<evidence type="ECO:0000256" key="5">
    <source>
        <dbReference type="ARBA" id="ARBA00023136"/>
    </source>
</evidence>
<keyword evidence="8" id="KW-1185">Reference proteome</keyword>
<evidence type="ECO:0000256" key="3">
    <source>
        <dbReference type="ARBA" id="ARBA00022692"/>
    </source>
</evidence>
<keyword evidence="6" id="KW-1003">Cell membrane</keyword>
<keyword evidence="5 6" id="KW-0472">Membrane</keyword>
<dbReference type="STRING" id="1195763.ABT56_14860"/>